<dbReference type="Pfam" id="PF07484">
    <property type="entry name" value="Collar"/>
    <property type="match status" value="1"/>
</dbReference>
<dbReference type="EMBL" id="JPVP01000057">
    <property type="protein sequence ID" value="KGR83742.1"/>
    <property type="molecule type" value="Genomic_DNA"/>
</dbReference>
<proteinExistence type="predicted"/>
<dbReference type="eggNOG" id="COG4675">
    <property type="taxonomic scope" value="Bacteria"/>
</dbReference>
<dbReference type="OrthoDB" id="9810174at2"/>
<evidence type="ECO:0000259" key="1">
    <source>
        <dbReference type="Pfam" id="PF07484"/>
    </source>
</evidence>
<evidence type="ECO:0000313" key="3">
    <source>
        <dbReference type="Proteomes" id="UP000030437"/>
    </source>
</evidence>
<evidence type="ECO:0000313" key="2">
    <source>
        <dbReference type="EMBL" id="KGR83742.1"/>
    </source>
</evidence>
<gene>
    <name evidence="2" type="ORF">CD32_13625</name>
</gene>
<keyword evidence="3" id="KW-1185">Reference proteome</keyword>
<dbReference type="Gene3D" id="3.90.1340.10">
    <property type="entry name" value="Phage tail collar domain"/>
    <property type="match status" value="1"/>
</dbReference>
<comment type="caution">
    <text evidence="2">The sequence shown here is derived from an EMBL/GenBank/DDBJ whole genome shotgun (WGS) entry which is preliminary data.</text>
</comment>
<dbReference type="AlphaFoldDB" id="A0A0A3J9P6"/>
<reference evidence="2 3" key="1">
    <citation type="submission" date="2014-02" db="EMBL/GenBank/DDBJ databases">
        <title>Draft genome sequence of Lysinibacillus odysseyi NBRC 100172.</title>
        <authorList>
            <person name="Zhang F."/>
            <person name="Wang G."/>
            <person name="Zhang L."/>
        </authorList>
    </citation>
    <scope>NUCLEOTIDE SEQUENCE [LARGE SCALE GENOMIC DNA]</scope>
    <source>
        <strain evidence="2 3">NBRC 100172</strain>
    </source>
</reference>
<sequence>MEPYVGEIRMFAGNYAPEGWAFCDGQVLKIEQNELLYALIGVTYGGDGQTTFALPDFCGRAVLHQGVNPLTETSFNMGSTGGVESVSLTLDQLPAHTHTLNAYSLAGNSELPANAVWAKTNQAQYAEVPTINPEKFGKMNSKSVSQVGGVQVHENMMPYLTISYIIALVGLYPAQP</sequence>
<name>A0A0A3J9P6_9BACI</name>
<dbReference type="STRING" id="1220589.CD32_13625"/>
<dbReference type="RefSeq" id="WP_036155542.1">
    <property type="nucleotide sequence ID" value="NZ_AVCX01000004.1"/>
</dbReference>
<organism evidence="2 3">
    <name type="scientific">Lysinibacillus odysseyi 34hs-1 = NBRC 100172</name>
    <dbReference type="NCBI Taxonomy" id="1220589"/>
    <lineage>
        <taxon>Bacteria</taxon>
        <taxon>Bacillati</taxon>
        <taxon>Bacillota</taxon>
        <taxon>Bacilli</taxon>
        <taxon>Bacillales</taxon>
        <taxon>Bacillaceae</taxon>
        <taxon>Lysinibacillus</taxon>
    </lineage>
</organism>
<dbReference type="InterPro" id="IPR037053">
    <property type="entry name" value="Phage_tail_collar_dom_sf"/>
</dbReference>
<feature type="domain" description="Phage tail collar" evidence="1">
    <location>
        <begin position="6"/>
        <end position="61"/>
    </location>
</feature>
<accession>A0A0A3J9P6</accession>
<protein>
    <submittedName>
        <fullName evidence="2">Tail collar protein</fullName>
    </submittedName>
</protein>
<dbReference type="SUPFAM" id="SSF88874">
    <property type="entry name" value="Receptor-binding domain of short tail fibre protein gp12"/>
    <property type="match status" value="1"/>
</dbReference>
<dbReference type="InterPro" id="IPR011083">
    <property type="entry name" value="Phage_tail_collar_dom"/>
</dbReference>
<dbReference type="Proteomes" id="UP000030437">
    <property type="component" value="Unassembled WGS sequence"/>
</dbReference>